<gene>
    <name evidence="1" type="ORF">B9Z19DRAFT_1156984</name>
</gene>
<dbReference type="EMBL" id="NESQ01000277">
    <property type="protein sequence ID" value="PUU74725.1"/>
    <property type="molecule type" value="Genomic_DNA"/>
</dbReference>
<dbReference type="OrthoDB" id="5492657at2759"/>
<evidence type="ECO:0000313" key="2">
    <source>
        <dbReference type="Proteomes" id="UP000244722"/>
    </source>
</evidence>
<dbReference type="Proteomes" id="UP000244722">
    <property type="component" value="Unassembled WGS sequence"/>
</dbReference>
<organism evidence="1 2">
    <name type="scientific">Tuber borchii</name>
    <name type="common">White truffle</name>
    <dbReference type="NCBI Taxonomy" id="42251"/>
    <lineage>
        <taxon>Eukaryota</taxon>
        <taxon>Fungi</taxon>
        <taxon>Dikarya</taxon>
        <taxon>Ascomycota</taxon>
        <taxon>Pezizomycotina</taxon>
        <taxon>Pezizomycetes</taxon>
        <taxon>Pezizales</taxon>
        <taxon>Tuberaceae</taxon>
        <taxon>Tuber</taxon>
    </lineage>
</organism>
<sequence length="237" mass="28328">MRREEEEKRIWKEYWKRERKGQEYFGDGNKMTEGHDGKRVESIFLFWMRTGHGRMRGTRYGNKEKRCECEGWENRDHVLLYCWNWAKEREDMEEMWKEEGEGEDGWLDMKWLLFGKKGVEGVKKFGRETGWMELRGKERVIWDKGILERKGVSLRNVLEEGRKLSETGEDRRRKLKEKNRMRMRLMRAKGWKEKGRKSKGREVTPIASVTPLGAKAGKNRKVLGVIDGNVRRKDGKV</sequence>
<accession>A0A2T6ZGW1</accession>
<dbReference type="AlphaFoldDB" id="A0A2T6ZGW1"/>
<reference evidence="1 2" key="1">
    <citation type="submission" date="2017-04" db="EMBL/GenBank/DDBJ databases">
        <title>Draft genome sequence of Tuber borchii Vittad., a whitish edible truffle.</title>
        <authorList>
            <consortium name="DOE Joint Genome Institute"/>
            <person name="Murat C."/>
            <person name="Kuo A."/>
            <person name="Barry K.W."/>
            <person name="Clum A."/>
            <person name="Dockter R.B."/>
            <person name="Fauchery L."/>
            <person name="Iotti M."/>
            <person name="Kohler A."/>
            <person name="Labutti K."/>
            <person name="Lindquist E.A."/>
            <person name="Lipzen A."/>
            <person name="Ohm R.A."/>
            <person name="Wang M."/>
            <person name="Grigoriev I.V."/>
            <person name="Zambonelli A."/>
            <person name="Martin F.M."/>
        </authorList>
    </citation>
    <scope>NUCLEOTIDE SEQUENCE [LARGE SCALE GENOMIC DNA]</scope>
    <source>
        <strain evidence="1 2">Tbo3840</strain>
    </source>
</reference>
<name>A0A2T6ZGW1_TUBBO</name>
<dbReference type="STRING" id="42251.A0A2T6ZGW1"/>
<evidence type="ECO:0000313" key="1">
    <source>
        <dbReference type="EMBL" id="PUU74725.1"/>
    </source>
</evidence>
<protein>
    <submittedName>
        <fullName evidence="1">Uncharacterized protein</fullName>
    </submittedName>
</protein>
<keyword evidence="2" id="KW-1185">Reference proteome</keyword>
<comment type="caution">
    <text evidence="1">The sequence shown here is derived from an EMBL/GenBank/DDBJ whole genome shotgun (WGS) entry which is preliminary data.</text>
</comment>
<proteinExistence type="predicted"/>